<proteinExistence type="predicted"/>
<sequence>MANVDRHWPPAWQIAGILLVLLEFSAIPMRAAVAVCIILHFVLRSNGAGIRAPGLHLYWIDTENLHGHIRLALSISTYILQWRLRRGFAGGKRNSGVAPPNGLAAKRLPFR</sequence>
<organism evidence="2 3">
    <name type="scientific">Collimonas pratensis</name>
    <dbReference type="NCBI Taxonomy" id="279113"/>
    <lineage>
        <taxon>Bacteria</taxon>
        <taxon>Pseudomonadati</taxon>
        <taxon>Pseudomonadota</taxon>
        <taxon>Betaproteobacteria</taxon>
        <taxon>Burkholderiales</taxon>
        <taxon>Oxalobacteraceae</taxon>
        <taxon>Collimonas</taxon>
    </lineage>
</organism>
<evidence type="ECO:0000313" key="2">
    <source>
        <dbReference type="EMBL" id="AMP15878.1"/>
    </source>
</evidence>
<keyword evidence="3" id="KW-1185">Reference proteome</keyword>
<accession>A0ABN4MF80</accession>
<reference evidence="2 3" key="1">
    <citation type="submission" date="2015-11" db="EMBL/GenBank/DDBJ databases">
        <title>Exploring the genomic traits of fungus-feeding bacterial genus Collimonas.</title>
        <authorList>
            <person name="Song C."/>
            <person name="Schmidt R."/>
            <person name="de Jager V."/>
            <person name="Krzyzanowska D."/>
            <person name="Jongedijk E."/>
            <person name="Cankar K."/>
            <person name="Beekwilder J."/>
            <person name="van Veen A."/>
            <person name="de Boer W."/>
            <person name="van Veen J.A."/>
            <person name="Garbeva P."/>
        </authorList>
    </citation>
    <scope>NUCLEOTIDE SEQUENCE [LARGE SCALE GENOMIC DNA]</scope>
    <source>
        <strain evidence="2 3">Ter291</strain>
    </source>
</reference>
<evidence type="ECO:0000256" key="1">
    <source>
        <dbReference type="SAM" id="Phobius"/>
    </source>
</evidence>
<protein>
    <recommendedName>
        <fullName evidence="4">Transmembrane protein</fullName>
    </recommendedName>
</protein>
<feature type="transmembrane region" description="Helical" evidence="1">
    <location>
        <begin position="12"/>
        <end position="43"/>
    </location>
</feature>
<name>A0ABN4MF80_9BURK</name>
<evidence type="ECO:0008006" key="4">
    <source>
        <dbReference type="Google" id="ProtNLM"/>
    </source>
</evidence>
<gene>
    <name evidence="2" type="ORF">CPter291_3644</name>
</gene>
<keyword evidence="1" id="KW-0812">Transmembrane</keyword>
<keyword evidence="1" id="KW-0472">Membrane</keyword>
<dbReference type="EMBL" id="CP013236">
    <property type="protein sequence ID" value="AMP15878.1"/>
    <property type="molecule type" value="Genomic_DNA"/>
</dbReference>
<evidence type="ECO:0000313" key="3">
    <source>
        <dbReference type="Proteomes" id="UP000074914"/>
    </source>
</evidence>
<dbReference type="Proteomes" id="UP000074914">
    <property type="component" value="Chromosome"/>
</dbReference>
<keyword evidence="1" id="KW-1133">Transmembrane helix</keyword>